<evidence type="ECO:0000313" key="1">
    <source>
        <dbReference type="EnsemblPlants" id="AVESA.00010b.r2.4AG0589790.1.CDS.1"/>
    </source>
</evidence>
<proteinExistence type="predicted"/>
<accession>A0ACD5W6C6</accession>
<dbReference type="EnsemblPlants" id="AVESA.00010b.r2.4AG0589790.1">
    <property type="protein sequence ID" value="AVESA.00010b.r2.4AG0589790.1.CDS.1"/>
    <property type="gene ID" value="AVESA.00010b.r2.4AG0589790"/>
</dbReference>
<organism evidence="1 2">
    <name type="scientific">Avena sativa</name>
    <name type="common">Oat</name>
    <dbReference type="NCBI Taxonomy" id="4498"/>
    <lineage>
        <taxon>Eukaryota</taxon>
        <taxon>Viridiplantae</taxon>
        <taxon>Streptophyta</taxon>
        <taxon>Embryophyta</taxon>
        <taxon>Tracheophyta</taxon>
        <taxon>Spermatophyta</taxon>
        <taxon>Magnoliopsida</taxon>
        <taxon>Liliopsida</taxon>
        <taxon>Poales</taxon>
        <taxon>Poaceae</taxon>
        <taxon>BOP clade</taxon>
        <taxon>Pooideae</taxon>
        <taxon>Poodae</taxon>
        <taxon>Poeae</taxon>
        <taxon>Poeae Chloroplast Group 1 (Aveneae type)</taxon>
        <taxon>Aveninae</taxon>
        <taxon>Avena</taxon>
    </lineage>
</organism>
<dbReference type="Proteomes" id="UP001732700">
    <property type="component" value="Chromosome 4A"/>
</dbReference>
<protein>
    <submittedName>
        <fullName evidence="1">Uncharacterized protein</fullName>
    </submittedName>
</protein>
<sequence length="242" mass="26953">MACHQRSASLPSIPHPTESRVEAELQGLQTCISSPSATTGTMCDGLRKLGDIYSCIEEIMSLHSGQVGLSLPLQRKMVEEELDRSLFLVDLCNAMQEKLAELKMSIQELQLALKRGDDVAVQIKIESFIRLAKKAQKPFKKITSSKSSAEDCRTVRLLAEAREMAVGLLESASRLLPKQIMTTTNGSRWSLVSKRFQKRRVVCEEAQLQALERGLADLENGVEPLFRRLIQSRVSLLNILSS</sequence>
<reference evidence="1" key="2">
    <citation type="submission" date="2025-09" db="UniProtKB">
        <authorList>
            <consortium name="EnsemblPlants"/>
        </authorList>
    </citation>
    <scope>IDENTIFICATION</scope>
</reference>
<keyword evidence="2" id="KW-1185">Reference proteome</keyword>
<name>A0ACD5W6C6_AVESA</name>
<evidence type="ECO:0000313" key="2">
    <source>
        <dbReference type="Proteomes" id="UP001732700"/>
    </source>
</evidence>
<reference evidence="1" key="1">
    <citation type="submission" date="2021-05" db="EMBL/GenBank/DDBJ databases">
        <authorList>
            <person name="Scholz U."/>
            <person name="Mascher M."/>
            <person name="Fiebig A."/>
        </authorList>
    </citation>
    <scope>NUCLEOTIDE SEQUENCE [LARGE SCALE GENOMIC DNA]</scope>
</reference>